<dbReference type="EC" id="5.4.99.12" evidence="3"/>
<dbReference type="SUPFAM" id="SSF55120">
    <property type="entry name" value="Pseudouridine synthase"/>
    <property type="match status" value="1"/>
</dbReference>
<dbReference type="AlphaFoldDB" id="A0A090QX28"/>
<keyword evidence="1 3" id="KW-0819">tRNA processing</keyword>
<organism evidence="5 6">
    <name type="scientific">Photobacterium aphoticum</name>
    <dbReference type="NCBI Taxonomy" id="754436"/>
    <lineage>
        <taxon>Bacteria</taxon>
        <taxon>Pseudomonadati</taxon>
        <taxon>Pseudomonadota</taxon>
        <taxon>Gammaproteobacteria</taxon>
        <taxon>Vibrionales</taxon>
        <taxon>Vibrionaceae</taxon>
        <taxon>Photobacterium</taxon>
    </lineage>
</organism>
<gene>
    <name evidence="5" type="ORF">JCM19237_1361</name>
</gene>
<dbReference type="GO" id="GO:0003723">
    <property type="term" value="F:RNA binding"/>
    <property type="evidence" value="ECO:0007669"/>
    <property type="project" value="InterPro"/>
</dbReference>
<dbReference type="GO" id="GO:0031119">
    <property type="term" value="P:tRNA pseudouridine synthesis"/>
    <property type="evidence" value="ECO:0007669"/>
    <property type="project" value="TreeGrafter"/>
</dbReference>
<dbReference type="InterPro" id="IPR020097">
    <property type="entry name" value="PsdUridine_synth_TruA_a/b_dom"/>
</dbReference>
<proteinExistence type="inferred from homology"/>
<dbReference type="InterPro" id="IPR001406">
    <property type="entry name" value="PsdUridine_synth_TruA"/>
</dbReference>
<dbReference type="InterPro" id="IPR020094">
    <property type="entry name" value="TruA/RsuA/RluB/E/F_N"/>
</dbReference>
<dbReference type="Gene3D" id="3.30.70.580">
    <property type="entry name" value="Pseudouridine synthase I, catalytic domain, N-terminal subdomain"/>
    <property type="match status" value="1"/>
</dbReference>
<dbReference type="PANTHER" id="PTHR11142">
    <property type="entry name" value="PSEUDOURIDYLATE SYNTHASE"/>
    <property type="match status" value="1"/>
</dbReference>
<evidence type="ECO:0000313" key="5">
    <source>
        <dbReference type="EMBL" id="GAL07421.1"/>
    </source>
</evidence>
<keyword evidence="5" id="KW-0456">Lyase</keyword>
<feature type="domain" description="Pseudouridine synthase I TruA alpha/beta" evidence="4">
    <location>
        <begin position="8"/>
        <end position="71"/>
    </location>
</feature>
<keyword evidence="2 3" id="KW-0413">Isomerase</keyword>
<dbReference type="GO" id="GO:0160147">
    <property type="term" value="F:tRNA pseudouridine(38-40) synthase activity"/>
    <property type="evidence" value="ECO:0007669"/>
    <property type="project" value="UniProtKB-EC"/>
</dbReference>
<dbReference type="PANTHER" id="PTHR11142:SF0">
    <property type="entry name" value="TRNA PSEUDOURIDINE SYNTHASE-LIKE 1"/>
    <property type="match status" value="1"/>
</dbReference>
<comment type="similarity">
    <text evidence="3">Belongs to the tRNA pseudouridine synthase TruA family.</text>
</comment>
<protein>
    <recommendedName>
        <fullName evidence="3">tRNA pseudouridine synthase</fullName>
        <ecNumber evidence="3">5.4.99.12</ecNumber>
    </recommendedName>
</protein>
<dbReference type="FunFam" id="3.30.70.580:FF:000001">
    <property type="entry name" value="tRNA pseudouridine synthase A"/>
    <property type="match status" value="1"/>
</dbReference>
<reference evidence="5 6" key="1">
    <citation type="journal article" date="2014" name="Genome Announc.">
        <title>Draft Genome Sequences of Two Vibrionaceae Species, Vibrio ponticus C121 and Photobacterium aphoticum C119, Isolated as Coral Reef Microbiota.</title>
        <authorList>
            <person name="Al-saari N."/>
            <person name="Meirelles P.M."/>
            <person name="Mino S."/>
            <person name="Suda W."/>
            <person name="Oshima K."/>
            <person name="Hattori M."/>
            <person name="Ohkuma M."/>
            <person name="Thompson F.L."/>
            <person name="Gomez-Gil B."/>
            <person name="Sawabe T."/>
            <person name="Sawabe T."/>
        </authorList>
    </citation>
    <scope>NUCLEOTIDE SEQUENCE [LARGE SCALE GENOMIC DNA]</scope>
    <source>
        <strain evidence="5 6">JCM 19237</strain>
    </source>
</reference>
<evidence type="ECO:0000256" key="2">
    <source>
        <dbReference type="ARBA" id="ARBA00023235"/>
    </source>
</evidence>
<dbReference type="EMBL" id="BBMN01000017">
    <property type="protein sequence ID" value="GAL07421.1"/>
    <property type="molecule type" value="Genomic_DNA"/>
</dbReference>
<dbReference type="GO" id="GO:0016829">
    <property type="term" value="F:lyase activity"/>
    <property type="evidence" value="ECO:0007669"/>
    <property type="project" value="UniProtKB-KW"/>
</dbReference>
<dbReference type="Proteomes" id="UP000029227">
    <property type="component" value="Unassembled WGS sequence"/>
</dbReference>
<dbReference type="Pfam" id="PF01416">
    <property type="entry name" value="PseudoU_synth_1"/>
    <property type="match status" value="1"/>
</dbReference>
<name>A0A090QX28_9GAMM</name>
<evidence type="ECO:0000256" key="3">
    <source>
        <dbReference type="RuleBase" id="RU003792"/>
    </source>
</evidence>
<evidence type="ECO:0000313" key="6">
    <source>
        <dbReference type="Proteomes" id="UP000029227"/>
    </source>
</evidence>
<accession>A0A090QX28</accession>
<comment type="catalytic activity">
    <reaction evidence="3">
        <text>uridine(38/39/40) in tRNA = pseudouridine(38/39/40) in tRNA</text>
        <dbReference type="Rhea" id="RHEA:22376"/>
        <dbReference type="Rhea" id="RHEA-COMP:10085"/>
        <dbReference type="Rhea" id="RHEA-COMP:10087"/>
        <dbReference type="ChEBI" id="CHEBI:65314"/>
        <dbReference type="ChEBI" id="CHEBI:65315"/>
        <dbReference type="EC" id="5.4.99.12"/>
    </reaction>
</comment>
<evidence type="ECO:0000256" key="1">
    <source>
        <dbReference type="ARBA" id="ARBA00022694"/>
    </source>
</evidence>
<dbReference type="STRING" id="754436.JCM19237_1361"/>
<dbReference type="eggNOG" id="COG0101">
    <property type="taxonomic scope" value="Bacteria"/>
</dbReference>
<sequence length="93" mass="10449">MRIALGIEYDGTKYSGWQRQSHADSVQERLEKALSKIANHPVEVQCAGRTDAGVHGTGQVVHFDTDMSRKMVAWTMGRTPTCLKISLYVGRWK</sequence>
<evidence type="ECO:0000259" key="4">
    <source>
        <dbReference type="Pfam" id="PF01416"/>
    </source>
</evidence>
<dbReference type="InterPro" id="IPR020103">
    <property type="entry name" value="PsdUridine_synth_cat_dom_sf"/>
</dbReference>
<comment type="caution">
    <text evidence="5">The sequence shown here is derived from an EMBL/GenBank/DDBJ whole genome shotgun (WGS) entry which is preliminary data.</text>
</comment>